<keyword evidence="3" id="KW-1185">Reference proteome</keyword>
<evidence type="ECO:0000313" key="3">
    <source>
        <dbReference type="Proteomes" id="UP000314294"/>
    </source>
</evidence>
<organism evidence="2 3">
    <name type="scientific">Liparis tanakae</name>
    <name type="common">Tanaka's snailfish</name>
    <dbReference type="NCBI Taxonomy" id="230148"/>
    <lineage>
        <taxon>Eukaryota</taxon>
        <taxon>Metazoa</taxon>
        <taxon>Chordata</taxon>
        <taxon>Craniata</taxon>
        <taxon>Vertebrata</taxon>
        <taxon>Euteleostomi</taxon>
        <taxon>Actinopterygii</taxon>
        <taxon>Neopterygii</taxon>
        <taxon>Teleostei</taxon>
        <taxon>Neoteleostei</taxon>
        <taxon>Acanthomorphata</taxon>
        <taxon>Eupercaria</taxon>
        <taxon>Perciformes</taxon>
        <taxon>Cottioidei</taxon>
        <taxon>Cottales</taxon>
        <taxon>Liparidae</taxon>
        <taxon>Liparis</taxon>
    </lineage>
</organism>
<protein>
    <submittedName>
        <fullName evidence="2">Uncharacterized protein</fullName>
    </submittedName>
</protein>
<proteinExistence type="predicted"/>
<name>A0A4Z2FYC3_9TELE</name>
<evidence type="ECO:0000256" key="1">
    <source>
        <dbReference type="SAM" id="MobiDB-lite"/>
    </source>
</evidence>
<reference evidence="2 3" key="1">
    <citation type="submission" date="2019-03" db="EMBL/GenBank/DDBJ databases">
        <title>First draft genome of Liparis tanakae, snailfish: a comprehensive survey of snailfish specific genes.</title>
        <authorList>
            <person name="Kim W."/>
            <person name="Song I."/>
            <person name="Jeong J.-H."/>
            <person name="Kim D."/>
            <person name="Kim S."/>
            <person name="Ryu S."/>
            <person name="Song J.Y."/>
            <person name="Lee S.K."/>
        </authorList>
    </citation>
    <scope>NUCLEOTIDE SEQUENCE [LARGE SCALE GENOMIC DNA]</scope>
    <source>
        <tissue evidence="2">Muscle</tissue>
    </source>
</reference>
<sequence>MSTYCWALDALRNAMKRAVKDATKMDSMPKSRTFHSYYFLSTASQENCVVLTLNTCRGWSVMVSLGRFLTPSKRSEALTTSSPKKMATARKGSPTATPSTVQHFTPTDCCLRPGRFSYQIVSSCC</sequence>
<evidence type="ECO:0000313" key="2">
    <source>
        <dbReference type="EMBL" id="TNN46308.1"/>
    </source>
</evidence>
<dbReference type="EMBL" id="SRLO01000797">
    <property type="protein sequence ID" value="TNN46308.1"/>
    <property type="molecule type" value="Genomic_DNA"/>
</dbReference>
<gene>
    <name evidence="2" type="ORF">EYF80_043506</name>
</gene>
<dbReference type="AlphaFoldDB" id="A0A4Z2FYC3"/>
<feature type="region of interest" description="Disordered" evidence="1">
    <location>
        <begin position="75"/>
        <end position="99"/>
    </location>
</feature>
<comment type="caution">
    <text evidence="2">The sequence shown here is derived from an EMBL/GenBank/DDBJ whole genome shotgun (WGS) entry which is preliminary data.</text>
</comment>
<dbReference type="Proteomes" id="UP000314294">
    <property type="component" value="Unassembled WGS sequence"/>
</dbReference>
<accession>A0A4Z2FYC3</accession>